<dbReference type="Pfam" id="PF13487">
    <property type="entry name" value="HD_5"/>
    <property type="match status" value="1"/>
</dbReference>
<feature type="domain" description="Response regulatory" evidence="2">
    <location>
        <begin position="1"/>
        <end position="82"/>
    </location>
</feature>
<dbReference type="Pfam" id="PF00072">
    <property type="entry name" value="Response_reg"/>
    <property type="match status" value="1"/>
</dbReference>
<comment type="caution">
    <text evidence="3">The sequence shown here is derived from an EMBL/GenBank/DDBJ whole genome shotgun (WGS) entry which is preliminary data.</text>
</comment>
<evidence type="ECO:0000256" key="1">
    <source>
        <dbReference type="PROSITE-ProRule" id="PRU00169"/>
    </source>
</evidence>
<dbReference type="GO" id="GO:0000160">
    <property type="term" value="P:phosphorelay signal transduction system"/>
    <property type="evidence" value="ECO:0007669"/>
    <property type="project" value="InterPro"/>
</dbReference>
<dbReference type="AlphaFoldDB" id="A0A7W7HVL3"/>
<keyword evidence="4" id="KW-1185">Reference proteome</keyword>
<dbReference type="Proteomes" id="UP000578112">
    <property type="component" value="Unassembled WGS sequence"/>
</dbReference>
<dbReference type="EMBL" id="JACHNH010000001">
    <property type="protein sequence ID" value="MBB4761486.1"/>
    <property type="molecule type" value="Genomic_DNA"/>
</dbReference>
<dbReference type="SUPFAM" id="SSF52172">
    <property type="entry name" value="CheY-like"/>
    <property type="match status" value="1"/>
</dbReference>
<dbReference type="PROSITE" id="PS50110">
    <property type="entry name" value="RESPONSE_REGULATORY"/>
    <property type="match status" value="1"/>
</dbReference>
<name>A0A7W7HVL3_9ACTN</name>
<evidence type="ECO:0000259" key="2">
    <source>
        <dbReference type="PROSITE" id="PS50110"/>
    </source>
</evidence>
<gene>
    <name evidence="3" type="ORF">BJ971_002042</name>
</gene>
<protein>
    <submittedName>
        <fullName evidence="3">CheY-like chemotaxis protein</fullName>
    </submittedName>
</protein>
<feature type="modified residue" description="4-aspartylphosphate" evidence="1">
    <location>
        <position position="16"/>
    </location>
</feature>
<reference evidence="3 4" key="1">
    <citation type="submission" date="2020-08" db="EMBL/GenBank/DDBJ databases">
        <title>Sequencing the genomes of 1000 actinobacteria strains.</title>
        <authorList>
            <person name="Klenk H.-P."/>
        </authorList>
    </citation>
    <scope>NUCLEOTIDE SEQUENCE [LARGE SCALE GENOMIC DNA]</scope>
    <source>
        <strain evidence="3 4">DSM 43149</strain>
    </source>
</reference>
<evidence type="ECO:0000313" key="4">
    <source>
        <dbReference type="Proteomes" id="UP000578112"/>
    </source>
</evidence>
<dbReference type="InterPro" id="IPR011006">
    <property type="entry name" value="CheY-like_superfamily"/>
</dbReference>
<dbReference type="InterPro" id="IPR001789">
    <property type="entry name" value="Sig_transdc_resp-reg_receiver"/>
</dbReference>
<evidence type="ECO:0000313" key="3">
    <source>
        <dbReference type="EMBL" id="MBB4761486.1"/>
    </source>
</evidence>
<proteinExistence type="predicted"/>
<dbReference type="Gene3D" id="1.10.3210.10">
    <property type="entry name" value="Hypothetical protein af1432"/>
    <property type="match status" value="1"/>
</dbReference>
<accession>A0A7W7HVL3</accession>
<organism evidence="3 4">
    <name type="scientific">Actinoplanes digitatis</name>
    <dbReference type="NCBI Taxonomy" id="1868"/>
    <lineage>
        <taxon>Bacteria</taxon>
        <taxon>Bacillati</taxon>
        <taxon>Actinomycetota</taxon>
        <taxon>Actinomycetes</taxon>
        <taxon>Micromonosporales</taxon>
        <taxon>Micromonosporaceae</taxon>
        <taxon>Actinoplanes</taxon>
    </lineage>
</organism>
<keyword evidence="1" id="KW-0597">Phosphoprotein</keyword>
<sequence length="342" mass="37374">MLAEKPDDPFAVIISDMRMPSMTGINVLEQAQQLAPDTTRVLLTGDADVQGAIGAINRGNVFRFILKPCPPEPLMSAIAAADQQHRLVRAERELLQDTLKGCVDALMDTLAMAQPALFSRAGRLRRIVQDVCAQLGMPDAWQVEMAAQLGEIGAITLPPTALDALQNGTPADAAEAEMLEALPRLADSVLARIPRLDAVREIIRQQLPTDRNPITPMRPDASAGARLLQAVREYDVLVHRGTDPNVAIRMLTFRKVHTPVVVAALANVADLRQTSETVREVTIDELLIGHELADDLHTAKGLLLVSRGQVITERLLVRVRNFHESMGLQGRILVTDEIHVDP</sequence>
<dbReference type="Gene3D" id="3.40.50.2300">
    <property type="match status" value="1"/>
</dbReference>